<evidence type="ECO:0000313" key="3">
    <source>
        <dbReference type="EMBL" id="KAK9912068.1"/>
    </source>
</evidence>
<comment type="caution">
    <text evidence="3">The sequence shown here is derived from an EMBL/GenBank/DDBJ whole genome shotgun (WGS) entry which is preliminary data.</text>
</comment>
<name>A0AAW1VYX0_RUBAR</name>
<reference evidence="3 4" key="1">
    <citation type="journal article" date="2023" name="G3 (Bethesda)">
        <title>A chromosome-length genome assembly and annotation of blackberry (Rubus argutus, cv. 'Hillquist').</title>
        <authorList>
            <person name="Bruna T."/>
            <person name="Aryal R."/>
            <person name="Dudchenko O."/>
            <person name="Sargent D.J."/>
            <person name="Mead D."/>
            <person name="Buti M."/>
            <person name="Cavallini A."/>
            <person name="Hytonen T."/>
            <person name="Andres J."/>
            <person name="Pham M."/>
            <person name="Weisz D."/>
            <person name="Mascagni F."/>
            <person name="Usai G."/>
            <person name="Natali L."/>
            <person name="Bassil N."/>
            <person name="Fernandez G.E."/>
            <person name="Lomsadze A."/>
            <person name="Armour M."/>
            <person name="Olukolu B."/>
            <person name="Poorten T."/>
            <person name="Britton C."/>
            <person name="Davik J."/>
            <person name="Ashrafi H."/>
            <person name="Aiden E.L."/>
            <person name="Borodovsky M."/>
            <person name="Worthington M."/>
        </authorList>
    </citation>
    <scope>NUCLEOTIDE SEQUENCE [LARGE SCALE GENOMIC DNA]</scope>
    <source>
        <strain evidence="3">PI 553951</strain>
    </source>
</reference>
<evidence type="ECO:0000259" key="1">
    <source>
        <dbReference type="Pfam" id="PF03108"/>
    </source>
</evidence>
<dbReference type="AlphaFoldDB" id="A0AAW1VYX0"/>
<feature type="domain" description="PB1-like" evidence="2">
    <location>
        <begin position="27"/>
        <end position="111"/>
    </location>
</feature>
<dbReference type="EMBL" id="JBEDUW010000007">
    <property type="protein sequence ID" value="KAK9912068.1"/>
    <property type="molecule type" value="Genomic_DNA"/>
</dbReference>
<dbReference type="PANTHER" id="PTHR31973:SF189">
    <property type="entry name" value="TRANSPOSASE, MUDR, PLANT, MULE TRANSPOSASE DOMAIN PROTEIN-RELATED"/>
    <property type="match status" value="1"/>
</dbReference>
<protein>
    <recommendedName>
        <fullName evidence="5">Transposase MuDR plant domain-containing protein</fullName>
    </recommendedName>
</protein>
<dbReference type="Pfam" id="PF26130">
    <property type="entry name" value="PB1-like"/>
    <property type="match status" value="1"/>
</dbReference>
<dbReference type="Proteomes" id="UP001457282">
    <property type="component" value="Unassembled WGS sequence"/>
</dbReference>
<dbReference type="Pfam" id="PF03108">
    <property type="entry name" value="DBD_Tnp_Mut"/>
    <property type="match status" value="1"/>
</dbReference>
<evidence type="ECO:0008006" key="5">
    <source>
        <dbReference type="Google" id="ProtNLM"/>
    </source>
</evidence>
<dbReference type="InterPro" id="IPR058594">
    <property type="entry name" value="PB1-like_dom_pln"/>
</dbReference>
<evidence type="ECO:0000313" key="4">
    <source>
        <dbReference type="Proteomes" id="UP001457282"/>
    </source>
</evidence>
<keyword evidence="4" id="KW-1185">Reference proteome</keyword>
<dbReference type="InterPro" id="IPR004332">
    <property type="entry name" value="Transposase_MuDR"/>
</dbReference>
<evidence type="ECO:0000259" key="2">
    <source>
        <dbReference type="Pfam" id="PF26130"/>
    </source>
</evidence>
<proteinExistence type="predicted"/>
<accession>A0AAW1VYX0</accession>
<organism evidence="3 4">
    <name type="scientific">Rubus argutus</name>
    <name type="common">Southern blackberry</name>
    <dbReference type="NCBI Taxonomy" id="59490"/>
    <lineage>
        <taxon>Eukaryota</taxon>
        <taxon>Viridiplantae</taxon>
        <taxon>Streptophyta</taxon>
        <taxon>Embryophyta</taxon>
        <taxon>Tracheophyta</taxon>
        <taxon>Spermatophyta</taxon>
        <taxon>Magnoliopsida</taxon>
        <taxon>eudicotyledons</taxon>
        <taxon>Gunneridae</taxon>
        <taxon>Pentapetalae</taxon>
        <taxon>rosids</taxon>
        <taxon>fabids</taxon>
        <taxon>Rosales</taxon>
        <taxon>Rosaceae</taxon>
        <taxon>Rosoideae</taxon>
        <taxon>Rosoideae incertae sedis</taxon>
        <taxon>Rubus</taxon>
    </lineage>
</organism>
<sequence length="519" mass="59741">MEIDSSTRPNFWRYFRTDGEPPTYKEIHHGGRFYRLGSGRRQYRGGEVAWVDGLDPDTMSWVCFNCFAEDLGYRDPPITYWFKILGSTNGDELMPISNDKDVTDMLAFLATSKLLQIYIVCGSERRKREAELDDECNKCSDNVDHSKYIGNHIDDLDCTGPFEGVNAVVQTSGKNMVGEKRKMDKKLNKGYKNRFAEVAETTLDDEEEHMRSTEYCGRSQELYNEGQQCKKPRIKMRARKKNQLKAVLFKENVDGNCDKVYEWEEMGFEGNISGGECDNSENFASLSESSSSEDEVTGQRREKKKFKKFREFNKETDLKDPQFEIGMKFPNADSFKDVVRVLAVLTKKELRFQPNDKKRVKVVCKTTEGCPFWIWASVIDDESPTMAIKTLKLEHKCSELKGKVYHCNAPFIAKGYLNCFISDRNWSREGIQAAVKKDFGLNVGYRMCHRAKKRAMKIAEGTVEDQYNLLETYAAVIKKANPNTSVWIEGNMEGADKRFTRIYICYGALKEGWRKDVGQ</sequence>
<dbReference type="PANTHER" id="PTHR31973">
    <property type="entry name" value="POLYPROTEIN, PUTATIVE-RELATED"/>
    <property type="match status" value="1"/>
</dbReference>
<gene>
    <name evidence="3" type="ORF">M0R45_035943</name>
</gene>
<feature type="domain" description="Transposase MuDR plant" evidence="1">
    <location>
        <begin position="322"/>
        <end position="382"/>
    </location>
</feature>